<name>A0A7Z7ICD1_9BURK</name>
<dbReference type="SUPFAM" id="SSF103473">
    <property type="entry name" value="MFS general substrate transporter"/>
    <property type="match status" value="1"/>
</dbReference>
<dbReference type="InterPro" id="IPR020846">
    <property type="entry name" value="MFS_dom"/>
</dbReference>
<dbReference type="InterPro" id="IPR036259">
    <property type="entry name" value="MFS_trans_sf"/>
</dbReference>
<evidence type="ECO:0000256" key="4">
    <source>
        <dbReference type="ARBA" id="ARBA00022989"/>
    </source>
</evidence>
<feature type="transmembrane region" description="Helical" evidence="6">
    <location>
        <begin position="68"/>
        <end position="89"/>
    </location>
</feature>
<accession>A0A7Z7ICD1</accession>
<feature type="transmembrane region" description="Helical" evidence="6">
    <location>
        <begin position="419"/>
        <end position="440"/>
    </location>
</feature>
<keyword evidence="4 6" id="KW-1133">Transmembrane helix</keyword>
<evidence type="ECO:0000313" key="9">
    <source>
        <dbReference type="Proteomes" id="UP000219522"/>
    </source>
</evidence>
<dbReference type="GO" id="GO:0022857">
    <property type="term" value="F:transmembrane transporter activity"/>
    <property type="evidence" value="ECO:0007669"/>
    <property type="project" value="InterPro"/>
</dbReference>
<dbReference type="InterPro" id="IPR044770">
    <property type="entry name" value="MFS_spinster-like"/>
</dbReference>
<evidence type="ECO:0000259" key="7">
    <source>
        <dbReference type="PROSITE" id="PS50850"/>
    </source>
</evidence>
<dbReference type="InterPro" id="IPR011701">
    <property type="entry name" value="MFS"/>
</dbReference>
<feature type="transmembrane region" description="Helical" evidence="6">
    <location>
        <begin position="27"/>
        <end position="48"/>
    </location>
</feature>
<feature type="transmembrane region" description="Helical" evidence="6">
    <location>
        <begin position="387"/>
        <end position="407"/>
    </location>
</feature>
<keyword evidence="3 6" id="KW-0812">Transmembrane</keyword>
<evidence type="ECO:0000256" key="6">
    <source>
        <dbReference type="SAM" id="Phobius"/>
    </source>
</evidence>
<sequence length="477" mass="50155">MKLESIEAERLEPTAARGVPEISAGRSWYAVGVLLVAYIFSIMDRQILTLLVGPIQQTLHVSDTLMGVLHGFTFAAFYALMGLPIARIIDRGDRRLIIAIGIALWSLATAAGGLATEYWHLLLARVGVAVGEAVLLLGAVSLIADLFPANRRGRAMSIFGASGPFGSGAGLIAGGLILGIFTLAPPVLPGFGALHPWQATMMALGLPGLVVALFMLAVTEPRNARDRSASAVAAPREGVPVAAVRQYVARNRRTMLCLMLGAGFFYTCVYGWSTWVPTYFVREFGWKYSEIGKALGLLLASVGPVGAIFGGWLGDFWKRRGVAHGYLRVAIVASLGLVVSTLGMASAHDGHVALVFVALLSLFSFFLFGAGPSAIQEISPAPMRGQFAALYTGLLNLLGAGCGPVAVGVLTDYVLKSPMAIGHSIAIVCLVFGAIACVLFRYGIRSYRGTLGNAVDWRPAAVAEAAADTAKAAAVAH</sequence>
<evidence type="ECO:0000313" key="8">
    <source>
        <dbReference type="EMBL" id="SOE82611.1"/>
    </source>
</evidence>
<comment type="subcellular location">
    <subcellularLocation>
        <location evidence="1">Membrane</location>
        <topology evidence="1">Multi-pass membrane protein</topology>
    </subcellularLocation>
</comment>
<dbReference type="RefSeq" id="WP_097190492.1">
    <property type="nucleotide sequence ID" value="NZ_OCSU01000002.1"/>
</dbReference>
<comment type="caution">
    <text evidence="8">The sequence shown here is derived from an EMBL/GenBank/DDBJ whole genome shotgun (WGS) entry which is preliminary data.</text>
</comment>
<evidence type="ECO:0000256" key="3">
    <source>
        <dbReference type="ARBA" id="ARBA00022692"/>
    </source>
</evidence>
<dbReference type="GO" id="GO:0016020">
    <property type="term" value="C:membrane"/>
    <property type="evidence" value="ECO:0007669"/>
    <property type="project" value="UniProtKB-SubCell"/>
</dbReference>
<feature type="transmembrane region" description="Helical" evidence="6">
    <location>
        <begin position="295"/>
        <end position="314"/>
    </location>
</feature>
<dbReference type="Pfam" id="PF07690">
    <property type="entry name" value="MFS_1"/>
    <property type="match status" value="1"/>
</dbReference>
<dbReference type="EMBL" id="OCSU01000002">
    <property type="protein sequence ID" value="SOE82611.1"/>
    <property type="molecule type" value="Genomic_DNA"/>
</dbReference>
<evidence type="ECO:0000256" key="5">
    <source>
        <dbReference type="ARBA" id="ARBA00023136"/>
    </source>
</evidence>
<feature type="transmembrane region" description="Helical" evidence="6">
    <location>
        <begin position="122"/>
        <end position="144"/>
    </location>
</feature>
<feature type="domain" description="Major facilitator superfamily (MFS) profile" evidence="7">
    <location>
        <begin position="30"/>
        <end position="448"/>
    </location>
</feature>
<reference evidence="8 9" key="1">
    <citation type="submission" date="2017-09" db="EMBL/GenBank/DDBJ databases">
        <authorList>
            <person name="Varghese N."/>
            <person name="Submissions S."/>
        </authorList>
    </citation>
    <scope>NUCLEOTIDE SEQUENCE [LARGE SCALE GENOMIC DNA]</scope>
    <source>
        <strain evidence="8 9">OK806</strain>
    </source>
</reference>
<feature type="transmembrane region" description="Helical" evidence="6">
    <location>
        <begin position="255"/>
        <end position="275"/>
    </location>
</feature>
<dbReference type="Gene3D" id="1.20.1250.20">
    <property type="entry name" value="MFS general substrate transporter like domains"/>
    <property type="match status" value="1"/>
</dbReference>
<dbReference type="Proteomes" id="UP000219522">
    <property type="component" value="Unassembled WGS sequence"/>
</dbReference>
<keyword evidence="9" id="KW-1185">Reference proteome</keyword>
<feature type="transmembrane region" description="Helical" evidence="6">
    <location>
        <begin position="326"/>
        <end position="347"/>
    </location>
</feature>
<evidence type="ECO:0000256" key="2">
    <source>
        <dbReference type="ARBA" id="ARBA00022448"/>
    </source>
</evidence>
<protein>
    <submittedName>
        <fullName evidence="8">Predicted arabinose efflux permease, MFS family</fullName>
    </submittedName>
</protein>
<evidence type="ECO:0000256" key="1">
    <source>
        <dbReference type="ARBA" id="ARBA00004141"/>
    </source>
</evidence>
<feature type="transmembrane region" description="Helical" evidence="6">
    <location>
        <begin position="165"/>
        <end position="184"/>
    </location>
</feature>
<dbReference type="PROSITE" id="PS50850">
    <property type="entry name" value="MFS"/>
    <property type="match status" value="1"/>
</dbReference>
<feature type="transmembrane region" description="Helical" evidence="6">
    <location>
        <begin position="353"/>
        <end position="375"/>
    </location>
</feature>
<dbReference type="PANTHER" id="PTHR23505">
    <property type="entry name" value="SPINSTER"/>
    <property type="match status" value="1"/>
</dbReference>
<keyword evidence="2" id="KW-0813">Transport</keyword>
<dbReference type="AlphaFoldDB" id="A0A7Z7ICD1"/>
<feature type="transmembrane region" description="Helical" evidence="6">
    <location>
        <begin position="196"/>
        <end position="218"/>
    </location>
</feature>
<dbReference type="PANTHER" id="PTHR23505:SF79">
    <property type="entry name" value="PROTEIN SPINSTER"/>
    <property type="match status" value="1"/>
</dbReference>
<gene>
    <name evidence="8" type="ORF">SAMN05446927_5952</name>
</gene>
<organism evidence="8 9">
    <name type="scientific">Caballeronia arationis</name>
    <dbReference type="NCBI Taxonomy" id="1777142"/>
    <lineage>
        <taxon>Bacteria</taxon>
        <taxon>Pseudomonadati</taxon>
        <taxon>Pseudomonadota</taxon>
        <taxon>Betaproteobacteria</taxon>
        <taxon>Burkholderiales</taxon>
        <taxon>Burkholderiaceae</taxon>
        <taxon>Caballeronia</taxon>
    </lineage>
</organism>
<feature type="transmembrane region" description="Helical" evidence="6">
    <location>
        <begin position="96"/>
        <end position="116"/>
    </location>
</feature>
<keyword evidence="5 6" id="KW-0472">Membrane</keyword>
<proteinExistence type="predicted"/>